<accession>A0ACB8IVD1</accession>
<evidence type="ECO:0000313" key="2">
    <source>
        <dbReference type="Proteomes" id="UP000829398"/>
    </source>
</evidence>
<gene>
    <name evidence="1" type="ORF">KPL71_024814</name>
</gene>
<sequence>MSNCLDSSSTALLPFKVTVQYKLRTCTFQQRKLGAATDTHREAQISNAKRGGRTALLSRTVTCLTLGEGWVANLMVYMIQEFHITSINSALISNIVNGFVNLFPVLGAIIADSFLGSFQVIWISSFISLLGTILLDSTATFDSLRPQRCDIGLSLCKAPSKVQFAVLYSGIALACLGLGGLRFTLATMGANQFEIPQHQGIFFNWFFILTYASTVISSAAFVYIEDNLSWRLGSGLNIAANLADVDSSVADSTQINGVGHVLNKIGMVVSSVVESRRLKIAYAHHLQDQPGSLVPMLALWLFPQLVLVGIGEAFHFPGQVQLYYQEFPASLRGTATSMITLILGIGLCLSTALIDIVRKATDTEMSRKKWTMILALLSD</sequence>
<name>A0ACB8IVD1_CITSI</name>
<dbReference type="EMBL" id="CM039177">
    <property type="protein sequence ID" value="KAH9700874.1"/>
    <property type="molecule type" value="Genomic_DNA"/>
</dbReference>
<keyword evidence="2" id="KW-1185">Reference proteome</keyword>
<reference evidence="2" key="1">
    <citation type="journal article" date="2023" name="Hortic. Res.">
        <title>A chromosome-level phased genome enabling allele-level studies in sweet orange: a case study on citrus Huanglongbing tolerance.</title>
        <authorList>
            <person name="Wu B."/>
            <person name="Yu Q."/>
            <person name="Deng Z."/>
            <person name="Duan Y."/>
            <person name="Luo F."/>
            <person name="Gmitter F. Jr."/>
        </authorList>
    </citation>
    <scope>NUCLEOTIDE SEQUENCE [LARGE SCALE GENOMIC DNA]</scope>
    <source>
        <strain evidence="2">cv. Valencia</strain>
    </source>
</reference>
<organism evidence="1 2">
    <name type="scientific">Citrus sinensis</name>
    <name type="common">Sweet orange</name>
    <name type="synonym">Citrus aurantium var. sinensis</name>
    <dbReference type="NCBI Taxonomy" id="2711"/>
    <lineage>
        <taxon>Eukaryota</taxon>
        <taxon>Viridiplantae</taxon>
        <taxon>Streptophyta</taxon>
        <taxon>Embryophyta</taxon>
        <taxon>Tracheophyta</taxon>
        <taxon>Spermatophyta</taxon>
        <taxon>Magnoliopsida</taxon>
        <taxon>eudicotyledons</taxon>
        <taxon>Gunneridae</taxon>
        <taxon>Pentapetalae</taxon>
        <taxon>rosids</taxon>
        <taxon>malvids</taxon>
        <taxon>Sapindales</taxon>
        <taxon>Rutaceae</taxon>
        <taxon>Aurantioideae</taxon>
        <taxon>Citrus</taxon>
    </lineage>
</organism>
<dbReference type="Proteomes" id="UP000829398">
    <property type="component" value="Chromosome 8"/>
</dbReference>
<proteinExistence type="predicted"/>
<evidence type="ECO:0000313" key="1">
    <source>
        <dbReference type="EMBL" id="KAH9700874.1"/>
    </source>
</evidence>
<protein>
    <submittedName>
        <fullName evidence="1">Protein NRT1/ PTR FAMILY 2.6</fullName>
    </submittedName>
</protein>
<comment type="caution">
    <text evidence="1">The sequence shown here is derived from an EMBL/GenBank/DDBJ whole genome shotgun (WGS) entry which is preliminary data.</text>
</comment>